<comment type="caution">
    <text evidence="1">The sequence shown here is derived from an EMBL/GenBank/DDBJ whole genome shotgun (WGS) entry which is preliminary data.</text>
</comment>
<dbReference type="RefSeq" id="WP_379896452.1">
    <property type="nucleotide sequence ID" value="NZ_CBCSCT010000060.1"/>
</dbReference>
<dbReference type="Proteomes" id="UP001596250">
    <property type="component" value="Unassembled WGS sequence"/>
</dbReference>
<gene>
    <name evidence="1" type="ORF">ACFPXP_21200</name>
</gene>
<evidence type="ECO:0008006" key="3">
    <source>
        <dbReference type="Google" id="ProtNLM"/>
    </source>
</evidence>
<organism evidence="1 2">
    <name type="scientific">Marinicrinis lubricantis</name>
    <dbReference type="NCBI Taxonomy" id="2086470"/>
    <lineage>
        <taxon>Bacteria</taxon>
        <taxon>Bacillati</taxon>
        <taxon>Bacillota</taxon>
        <taxon>Bacilli</taxon>
        <taxon>Bacillales</taxon>
        <taxon>Paenibacillaceae</taxon>
    </lineage>
</organism>
<reference evidence="2" key="1">
    <citation type="journal article" date="2019" name="Int. J. Syst. Evol. Microbiol.">
        <title>The Global Catalogue of Microorganisms (GCM) 10K type strain sequencing project: providing services to taxonomists for standard genome sequencing and annotation.</title>
        <authorList>
            <consortium name="The Broad Institute Genomics Platform"/>
            <consortium name="The Broad Institute Genome Sequencing Center for Infectious Disease"/>
            <person name="Wu L."/>
            <person name="Ma J."/>
        </authorList>
    </citation>
    <scope>NUCLEOTIDE SEQUENCE [LARGE SCALE GENOMIC DNA]</scope>
    <source>
        <strain evidence="2">CCM 8749</strain>
    </source>
</reference>
<protein>
    <recommendedName>
        <fullName evidence="3">Class IIb bacteriocin, lactobin A/cerein 7B family</fullName>
    </recommendedName>
</protein>
<evidence type="ECO:0000313" key="2">
    <source>
        <dbReference type="Proteomes" id="UP001596250"/>
    </source>
</evidence>
<accession>A0ABW1IVF9</accession>
<proteinExistence type="predicted"/>
<keyword evidence="2" id="KW-1185">Reference proteome</keyword>
<name>A0ABW1IVF9_9BACL</name>
<sequence>MEEMKFIELSELETRETTGGAIWGVIAGAAVGYLVYELADTVVERYTGDTIPEHVSNGIGYGIEKIGEGLQHAGNFISGR</sequence>
<dbReference type="EMBL" id="JBHSQV010000185">
    <property type="protein sequence ID" value="MFC5988929.1"/>
    <property type="molecule type" value="Genomic_DNA"/>
</dbReference>
<evidence type="ECO:0000313" key="1">
    <source>
        <dbReference type="EMBL" id="MFC5988929.1"/>
    </source>
</evidence>